<dbReference type="PANTHER" id="PTHR30189">
    <property type="entry name" value="LPS-ASSEMBLY PROTEIN"/>
    <property type="match status" value="1"/>
</dbReference>
<evidence type="ECO:0000256" key="1">
    <source>
        <dbReference type="ARBA" id="ARBA00023237"/>
    </source>
</evidence>
<evidence type="ECO:0000313" key="4">
    <source>
        <dbReference type="Proteomes" id="UP000032229"/>
    </source>
</evidence>
<evidence type="ECO:0000313" key="3">
    <source>
        <dbReference type="EMBL" id="AJR03853.1"/>
    </source>
</evidence>
<reference evidence="3 4" key="1">
    <citation type="submission" date="2014-02" db="EMBL/GenBank/DDBJ databases">
        <authorList>
            <person name="Young C.-C."/>
            <person name="Hameed A."/>
            <person name="Huang H.-C."/>
            <person name="Shahina M."/>
        </authorList>
    </citation>
    <scope>NUCLEOTIDE SEQUENCE [LARGE SCALE GENOMIC DNA]</scope>
    <source>
        <strain evidence="3 4">CC-SAMT-1</strain>
    </source>
</reference>
<dbReference type="Gene3D" id="2.60.450.10">
    <property type="entry name" value="Lipopolysaccharide (LPS) transport protein A like domain"/>
    <property type="match status" value="1"/>
</dbReference>
<dbReference type="GO" id="GO:0009279">
    <property type="term" value="C:cell outer membrane"/>
    <property type="evidence" value="ECO:0007669"/>
    <property type="project" value="TreeGrafter"/>
</dbReference>
<dbReference type="PANTHER" id="PTHR30189:SF1">
    <property type="entry name" value="LPS-ASSEMBLY PROTEIN LPTD"/>
    <property type="match status" value="1"/>
</dbReference>
<feature type="domain" description="Organic solvent tolerance-like N-terminal" evidence="2">
    <location>
        <begin position="28"/>
        <end position="188"/>
    </location>
</feature>
<keyword evidence="4" id="KW-1185">Reference proteome</keyword>
<protein>
    <recommendedName>
        <fullName evidence="2">Organic solvent tolerance-like N-terminal domain-containing protein</fullName>
    </recommendedName>
</protein>
<dbReference type="Proteomes" id="UP000032229">
    <property type="component" value="Chromosome"/>
</dbReference>
<dbReference type="GO" id="GO:1990351">
    <property type="term" value="C:transporter complex"/>
    <property type="evidence" value="ECO:0007669"/>
    <property type="project" value="TreeGrafter"/>
</dbReference>
<sequence length="736" mass="83968">MLKNKIQIYLLILVSSISINFTFSQEEKKIEILYAGRLNIDEVNYPGAQVLTRDESQQVHIAHNSINMWSDKAIYYSDENFIEAYGNVKMIEGDTINMASKYIEYSGVSQLAFAHGNVVLKDPNSTITTDSLYFDRINQEAFYRTGGTVVKDTSGTITSKIGRYLMNMKKYRFVEDVVLVNKDATINTNYFDFYSDTGQGYLYGPSTIITETSKTYCEKGFYDTKNKVGYAVKNSRIDYDDRIIEGDSLYFDNKISFASATNNIKVTDTINKTIVKGHYAEVFKAKDSLFITKRALAITKQENDSIYMHADKIMVTGKPENRILRAYYNAKIFKSDLSGKADSIHANQKTGLTKLINIDKFKSTDLFSTKRRPIMWNIENQMTGDTIHLLSNNETEKLDSLLVFNNAFIISKDTLTTDGYNQISGIRLVGLFNDKNELRKVDIIKNAQSIFYTRNENQELIGIDKAKSGSISILFSEGDIEEYSRINQIDGDLYPESKYPKNEKRLKGFDWRADERPLTIEDLFNEDEPFELPVITGLEDYIPQDDFFNEELLERINLTHEKSYSSVPFTKVTLKGGAPFNLTEISKIKFNLVKTIGVPNAAVMGVYLEFNYEELKDLNKTFILELQKATTSDALNQIKILKGITDWNPINFPISLTLKEGKNVINLYESIMTSSQKNIDYYSGVNTLQLLIGYFNGFDLSKSTNTVLDYDIKMYLSKNSNTNNTDAKNITPEEKK</sequence>
<dbReference type="InterPro" id="IPR005653">
    <property type="entry name" value="OstA-like_N"/>
</dbReference>
<organism evidence="3 4">
    <name type="scientific">Siansivirga zeaxanthinifaciens CC-SAMT-1</name>
    <dbReference type="NCBI Taxonomy" id="1454006"/>
    <lineage>
        <taxon>Bacteria</taxon>
        <taxon>Pseudomonadati</taxon>
        <taxon>Bacteroidota</taxon>
        <taxon>Flavobacteriia</taxon>
        <taxon>Flavobacteriales</taxon>
        <taxon>Flavobacteriaceae</taxon>
        <taxon>Siansivirga</taxon>
    </lineage>
</organism>
<dbReference type="PATRIC" id="fig|1454006.5.peg.1921"/>
<dbReference type="AlphaFoldDB" id="A0A0C5W9P0"/>
<dbReference type="STRING" id="1454006.AW14_09700"/>
<dbReference type="HOGENOM" id="CLU_014976_0_0_10"/>
<dbReference type="Pfam" id="PF13100">
    <property type="entry name" value="OstA_2"/>
    <property type="match status" value="1"/>
</dbReference>
<keyword evidence="1" id="KW-0472">Membrane</keyword>
<name>A0A0C5W9P0_9FLAO</name>
<accession>A0A0C5W9P0</accession>
<dbReference type="InterPro" id="IPR050218">
    <property type="entry name" value="LptD"/>
</dbReference>
<evidence type="ECO:0000259" key="2">
    <source>
        <dbReference type="Pfam" id="PF13100"/>
    </source>
</evidence>
<dbReference type="KEGG" id="sze:AW14_09700"/>
<gene>
    <name evidence="3" type="ORF">AW14_09700</name>
</gene>
<keyword evidence="1" id="KW-0998">Cell outer membrane</keyword>
<dbReference type="EMBL" id="CP007202">
    <property type="protein sequence ID" value="AJR03853.1"/>
    <property type="molecule type" value="Genomic_DNA"/>
</dbReference>
<proteinExistence type="predicted"/>